<gene>
    <name evidence="2" type="ORF">CYCCA115_LOCUS3154</name>
</gene>
<evidence type="ECO:0000256" key="1">
    <source>
        <dbReference type="SAM" id="MobiDB-lite"/>
    </source>
</evidence>
<dbReference type="Proteomes" id="UP001295423">
    <property type="component" value="Unassembled WGS sequence"/>
</dbReference>
<dbReference type="EMBL" id="CAKOGP040000236">
    <property type="protein sequence ID" value="CAJ1933085.1"/>
    <property type="molecule type" value="Genomic_DNA"/>
</dbReference>
<dbReference type="AlphaFoldDB" id="A0AAD2CHI5"/>
<feature type="compositionally biased region" description="Basic residues" evidence="1">
    <location>
        <begin position="1"/>
        <end position="19"/>
    </location>
</feature>
<name>A0AAD2CHI5_9STRA</name>
<evidence type="ECO:0000313" key="2">
    <source>
        <dbReference type="EMBL" id="CAJ1933085.1"/>
    </source>
</evidence>
<sequence length="84" mass="9648">MPIRKRKLIAKRTKAKRKGLQSTQQVEKTMKSAAPKVPTTTIDDELPCNKELPPNTQEINYEEPPHDDELEPNFEQVLLEDLPP</sequence>
<reference evidence="2" key="1">
    <citation type="submission" date="2023-08" db="EMBL/GenBank/DDBJ databases">
        <authorList>
            <person name="Audoor S."/>
            <person name="Bilcke G."/>
        </authorList>
    </citation>
    <scope>NUCLEOTIDE SEQUENCE</scope>
</reference>
<keyword evidence="3" id="KW-1185">Reference proteome</keyword>
<protein>
    <submittedName>
        <fullName evidence="2">Uncharacterized protein</fullName>
    </submittedName>
</protein>
<comment type="caution">
    <text evidence="2">The sequence shown here is derived from an EMBL/GenBank/DDBJ whole genome shotgun (WGS) entry which is preliminary data.</text>
</comment>
<accession>A0AAD2CHI5</accession>
<organism evidence="2 3">
    <name type="scientific">Cylindrotheca closterium</name>
    <dbReference type="NCBI Taxonomy" id="2856"/>
    <lineage>
        <taxon>Eukaryota</taxon>
        <taxon>Sar</taxon>
        <taxon>Stramenopiles</taxon>
        <taxon>Ochrophyta</taxon>
        <taxon>Bacillariophyta</taxon>
        <taxon>Bacillariophyceae</taxon>
        <taxon>Bacillariophycidae</taxon>
        <taxon>Bacillariales</taxon>
        <taxon>Bacillariaceae</taxon>
        <taxon>Cylindrotheca</taxon>
    </lineage>
</organism>
<proteinExistence type="predicted"/>
<feature type="region of interest" description="Disordered" evidence="1">
    <location>
        <begin position="1"/>
        <end position="71"/>
    </location>
</feature>
<evidence type="ECO:0000313" key="3">
    <source>
        <dbReference type="Proteomes" id="UP001295423"/>
    </source>
</evidence>